<dbReference type="OrthoDB" id="69030at2"/>
<name>A0A2Z3JKV9_9DEIO</name>
<gene>
    <name evidence="1" type="ORF">DKM44_10190</name>
</gene>
<reference evidence="1 2" key="1">
    <citation type="submission" date="2018-05" db="EMBL/GenBank/DDBJ databases">
        <title>Complete Genome Sequence of Deinococcus sp. strain 17bor-2.</title>
        <authorList>
            <person name="Srinivasan S."/>
        </authorList>
    </citation>
    <scope>NUCLEOTIDE SEQUENCE [LARGE SCALE GENOMIC DNA]</scope>
    <source>
        <strain evidence="1 2">17bor-2</strain>
    </source>
</reference>
<sequence length="104" mass="12053">MNYKLIDYQGRGFVVMGAHDFKRWHDTLSRRFDDSAEAGHLHLHVRVEGEDRAYASVDDYLAEFTVREISDEDARVLARLFAIGADAHHAWYGQHDMFRPFAGK</sequence>
<keyword evidence="2" id="KW-1185">Reference proteome</keyword>
<dbReference type="AlphaFoldDB" id="A0A2Z3JKV9"/>
<dbReference type="KEGG" id="dez:DKM44_10190"/>
<dbReference type="EMBL" id="CP029494">
    <property type="protein sequence ID" value="AWN23549.1"/>
    <property type="molecule type" value="Genomic_DNA"/>
</dbReference>
<dbReference type="Proteomes" id="UP000245368">
    <property type="component" value="Chromosome"/>
</dbReference>
<protein>
    <submittedName>
        <fullName evidence="1">Uncharacterized protein</fullName>
    </submittedName>
</protein>
<evidence type="ECO:0000313" key="1">
    <source>
        <dbReference type="EMBL" id="AWN23549.1"/>
    </source>
</evidence>
<dbReference type="RefSeq" id="WP_109827277.1">
    <property type="nucleotide sequence ID" value="NZ_CP029494.1"/>
</dbReference>
<accession>A0A2Z3JKV9</accession>
<evidence type="ECO:0000313" key="2">
    <source>
        <dbReference type="Proteomes" id="UP000245368"/>
    </source>
</evidence>
<organism evidence="1 2">
    <name type="scientific">Deinococcus irradiatisoli</name>
    <dbReference type="NCBI Taxonomy" id="2202254"/>
    <lineage>
        <taxon>Bacteria</taxon>
        <taxon>Thermotogati</taxon>
        <taxon>Deinococcota</taxon>
        <taxon>Deinococci</taxon>
        <taxon>Deinococcales</taxon>
        <taxon>Deinococcaceae</taxon>
        <taxon>Deinococcus</taxon>
    </lineage>
</organism>
<proteinExistence type="predicted"/>